<reference evidence="10 11" key="1">
    <citation type="submission" date="2017-04" db="EMBL/GenBank/DDBJ databases">
        <title>Bacillus krulwichiae AM31D Genome sequencing and assembly.</title>
        <authorList>
            <person name="Krulwich T.A."/>
            <person name="Anastor L."/>
            <person name="Ehrlich R."/>
            <person name="Ehrlich G.D."/>
            <person name="Janto B."/>
        </authorList>
    </citation>
    <scope>NUCLEOTIDE SEQUENCE [LARGE SCALE GENOMIC DNA]</scope>
    <source>
        <strain evidence="10 11">AM31D</strain>
    </source>
</reference>
<dbReference type="PROSITE" id="PS52035">
    <property type="entry name" value="PEPTIDASE_M14"/>
    <property type="match status" value="1"/>
</dbReference>
<proteinExistence type="inferred from homology"/>
<evidence type="ECO:0000256" key="4">
    <source>
        <dbReference type="ARBA" id="ARBA00022801"/>
    </source>
</evidence>
<protein>
    <submittedName>
        <fullName evidence="10">Zinc carboxypeptidase</fullName>
    </submittedName>
</protein>
<keyword evidence="8" id="KW-0732">Signal</keyword>
<keyword evidence="4" id="KW-0378">Hydrolase</keyword>
<dbReference type="RefSeq" id="WP_066157467.1">
    <property type="nucleotide sequence ID" value="NZ_CP020814.1"/>
</dbReference>
<comment type="similarity">
    <text evidence="2 7">Belongs to the peptidase M14 family.</text>
</comment>
<keyword evidence="11" id="KW-1185">Reference proteome</keyword>
<evidence type="ECO:0000313" key="11">
    <source>
        <dbReference type="Proteomes" id="UP000193006"/>
    </source>
</evidence>
<dbReference type="STRING" id="199441.BkAM31D_22665"/>
<dbReference type="AlphaFoldDB" id="A0A1X9MG58"/>
<feature type="domain" description="Peptidase M14" evidence="9">
    <location>
        <begin position="41"/>
        <end position="284"/>
    </location>
</feature>
<gene>
    <name evidence="10" type="ORF">BkAM31D_22665</name>
</gene>
<dbReference type="GO" id="GO:0006508">
    <property type="term" value="P:proteolysis"/>
    <property type="evidence" value="ECO:0007669"/>
    <property type="project" value="UniProtKB-KW"/>
</dbReference>
<dbReference type="SUPFAM" id="SSF53187">
    <property type="entry name" value="Zn-dependent exopeptidases"/>
    <property type="match status" value="1"/>
</dbReference>
<dbReference type="EMBL" id="CP020814">
    <property type="protein sequence ID" value="ARK32439.1"/>
    <property type="molecule type" value="Genomic_DNA"/>
</dbReference>
<dbReference type="Gene3D" id="3.40.630.10">
    <property type="entry name" value="Zn peptidases"/>
    <property type="match status" value="1"/>
</dbReference>
<name>A0A1X9MG58_9BACI</name>
<dbReference type="PANTHER" id="PTHR11705">
    <property type="entry name" value="PROTEASE FAMILY M14 CARBOXYPEPTIDASE A,B"/>
    <property type="match status" value="1"/>
</dbReference>
<sequence length="284" mass="31374" precursor="true">MKKVIATVLAIMLTISLVPLHAAAVGKGASYNGNETIKNERLTSYEDLVKQLERADNRSDNVNVEVIGQSVKGRNLHLVKFGNNPENPTILFLTQQHGNEALITEAALHVIKNLSGNSRQVQELADEVNVFFVPRLNPDGAEGDVNFDTSDHVLGGLATVNNANNVNLNRDHIDRLEPETAALHNNVLQRYNIDYLVDFHHQSAQYAVDDRYVSGAMLYPTNSEVDEDVIEMSKQLGAVMYDAVDARGFGNIAKYVGGDALTISRNGLAYEYGRESTRIKIRKI</sequence>
<evidence type="ECO:0000259" key="9">
    <source>
        <dbReference type="PROSITE" id="PS52035"/>
    </source>
</evidence>
<dbReference type="KEGG" id="bkw:BkAM31D_22665"/>
<evidence type="ECO:0000256" key="7">
    <source>
        <dbReference type="PROSITE-ProRule" id="PRU01379"/>
    </source>
</evidence>
<dbReference type="GO" id="GO:0004181">
    <property type="term" value="F:metallocarboxypeptidase activity"/>
    <property type="evidence" value="ECO:0007669"/>
    <property type="project" value="InterPro"/>
</dbReference>
<keyword evidence="6" id="KW-0482">Metalloprotease</keyword>
<dbReference type="Proteomes" id="UP000193006">
    <property type="component" value="Chromosome"/>
</dbReference>
<feature type="signal peptide" evidence="8">
    <location>
        <begin position="1"/>
        <end position="22"/>
    </location>
</feature>
<dbReference type="GO" id="GO:0005615">
    <property type="term" value="C:extracellular space"/>
    <property type="evidence" value="ECO:0007669"/>
    <property type="project" value="TreeGrafter"/>
</dbReference>
<evidence type="ECO:0000256" key="8">
    <source>
        <dbReference type="SAM" id="SignalP"/>
    </source>
</evidence>
<evidence type="ECO:0000256" key="3">
    <source>
        <dbReference type="ARBA" id="ARBA00022670"/>
    </source>
</evidence>
<dbReference type="GO" id="GO:0008270">
    <property type="term" value="F:zinc ion binding"/>
    <property type="evidence" value="ECO:0007669"/>
    <property type="project" value="InterPro"/>
</dbReference>
<evidence type="ECO:0000256" key="1">
    <source>
        <dbReference type="ARBA" id="ARBA00001947"/>
    </source>
</evidence>
<evidence type="ECO:0000313" key="10">
    <source>
        <dbReference type="EMBL" id="ARK32439.1"/>
    </source>
</evidence>
<organism evidence="10 11">
    <name type="scientific">Halalkalibacter krulwichiae</name>
    <dbReference type="NCBI Taxonomy" id="199441"/>
    <lineage>
        <taxon>Bacteria</taxon>
        <taxon>Bacillati</taxon>
        <taxon>Bacillota</taxon>
        <taxon>Bacilli</taxon>
        <taxon>Bacillales</taxon>
        <taxon>Bacillaceae</taxon>
        <taxon>Halalkalibacter</taxon>
    </lineage>
</organism>
<accession>A0A1X9MG58</accession>
<dbReference type="SMART" id="SM00631">
    <property type="entry name" value="Zn_pept"/>
    <property type="match status" value="1"/>
</dbReference>
<keyword evidence="10" id="KW-0121">Carboxypeptidase</keyword>
<comment type="cofactor">
    <cofactor evidence="1">
        <name>Zn(2+)</name>
        <dbReference type="ChEBI" id="CHEBI:29105"/>
    </cofactor>
</comment>
<comment type="caution">
    <text evidence="7">Lacks conserved residue(s) required for the propagation of feature annotation.</text>
</comment>
<keyword evidence="5" id="KW-0862">Zinc</keyword>
<evidence type="ECO:0000256" key="5">
    <source>
        <dbReference type="ARBA" id="ARBA00022833"/>
    </source>
</evidence>
<keyword evidence="3" id="KW-0645">Protease</keyword>
<dbReference type="InterPro" id="IPR000834">
    <property type="entry name" value="Peptidase_M14"/>
</dbReference>
<feature type="chain" id="PRO_5038993676" evidence="8">
    <location>
        <begin position="23"/>
        <end position="284"/>
    </location>
</feature>
<evidence type="ECO:0000256" key="2">
    <source>
        <dbReference type="ARBA" id="ARBA00005988"/>
    </source>
</evidence>
<dbReference type="PANTHER" id="PTHR11705:SF143">
    <property type="entry name" value="SLL0236 PROTEIN"/>
    <property type="match status" value="1"/>
</dbReference>
<evidence type="ECO:0000256" key="6">
    <source>
        <dbReference type="ARBA" id="ARBA00023049"/>
    </source>
</evidence>
<dbReference type="Pfam" id="PF00246">
    <property type="entry name" value="Peptidase_M14"/>
    <property type="match status" value="1"/>
</dbReference>